<keyword evidence="1" id="KW-0645">Protease</keyword>
<feature type="domain" description="Myb-like" evidence="7">
    <location>
        <begin position="104"/>
        <end position="150"/>
    </location>
</feature>
<dbReference type="Pfam" id="PF14464">
    <property type="entry name" value="Prok-JAB"/>
    <property type="match status" value="1"/>
</dbReference>
<sequence>MTTATNDPTPFMPDVSTQGEYLLENGALSVATALPPQPPLSSLPQPSQLPVAAAAEGDDTAENQDKQVPTPPPEQSQANQQQQLSPSVERKRKSVSSAGLESHRVAWSEEEDKRLLMGIEKCSYGRWKQIAEIVKTRNALQCKNRARHRYSSNGSTRAYNGRQGQEQPTTTTTTATSPSSSSVPATSPTIPAKVETTHIHNVEESGHQQQQEADSTQEQVEQLVPQQPEEDEVMLGEDEITDGERLHLAEWFQHKNRIKTPERYLGIRNYIIQQWNANKPNYLNKTEARRGLINGGDVNAIGRIHDYLTEARVINVNCIQQKVRKAPTRKRQTHYYEYISEEEDDLDNDGGYMPTNKRKHRLEEDYDDASQPNGRTRARPKRTTKPRKQFDMDDDDDQFRLVSLHEYEDGLVPQFNIEINNDAVLVMDFHAHTRHTEIIGVLGGNFRFDDQGFPTLFVECAYPCKVIRSSGIECEMDPVSVSRARDELAAQDLSVVGWYHSHPTFEPIPSVCDLFYQLQQQTYCARLPQANDIDPFIGAIVNPFDAKTHLDMPSQIRYFHVRREWEDPTQDGGPHPAFALWPTIKQSAQQVVPEENVTRHINRLVQEFLGATDTDNIQGRLDEIVNSVINNTADILPSRVEFLESIRRILG</sequence>
<feature type="region of interest" description="Disordered" evidence="6">
    <location>
        <begin position="145"/>
        <end position="189"/>
    </location>
</feature>
<dbReference type="EMBL" id="JARTCD010000003">
    <property type="protein sequence ID" value="KAJ8663194.1"/>
    <property type="molecule type" value="Genomic_DNA"/>
</dbReference>
<dbReference type="InterPro" id="IPR036388">
    <property type="entry name" value="WH-like_DNA-bd_sf"/>
</dbReference>
<dbReference type="SMART" id="SM00717">
    <property type="entry name" value="SANT"/>
    <property type="match status" value="1"/>
</dbReference>
<accession>A0AAD8DHA4</accession>
<evidence type="ECO:0000313" key="12">
    <source>
        <dbReference type="Proteomes" id="UP001234581"/>
    </source>
</evidence>
<dbReference type="Gene3D" id="1.10.10.10">
    <property type="entry name" value="Winged helix-like DNA-binding domain superfamily/Winged helix DNA-binding domain"/>
    <property type="match status" value="1"/>
</dbReference>
<evidence type="ECO:0000259" key="7">
    <source>
        <dbReference type="PROSITE" id="PS50090"/>
    </source>
</evidence>
<feature type="compositionally biased region" description="Polar residues" evidence="6">
    <location>
        <begin position="151"/>
        <end position="167"/>
    </location>
</feature>
<feature type="region of interest" description="Disordered" evidence="6">
    <location>
        <begin position="30"/>
        <end position="104"/>
    </location>
</feature>
<dbReference type="InterPro" id="IPR001005">
    <property type="entry name" value="SANT/Myb"/>
</dbReference>
<dbReference type="InterPro" id="IPR028090">
    <property type="entry name" value="JAB_dom_prok"/>
</dbReference>
<dbReference type="GO" id="GO:0006508">
    <property type="term" value="P:proteolysis"/>
    <property type="evidence" value="ECO:0007669"/>
    <property type="project" value="UniProtKB-KW"/>
</dbReference>
<dbReference type="InterPro" id="IPR017930">
    <property type="entry name" value="Myb_dom"/>
</dbReference>
<keyword evidence="12" id="KW-1185">Reference proteome</keyword>
<feature type="region of interest" description="Disordered" evidence="6">
    <location>
        <begin position="1"/>
        <end position="20"/>
    </location>
</feature>
<evidence type="ECO:0000259" key="9">
    <source>
        <dbReference type="PROSITE" id="PS50934"/>
    </source>
</evidence>
<feature type="domain" description="HTH myb-type" evidence="10">
    <location>
        <begin position="104"/>
        <end position="154"/>
    </location>
</feature>
<keyword evidence="3" id="KW-0378">Hydrolase</keyword>
<dbReference type="Pfam" id="PF04433">
    <property type="entry name" value="SWIRM"/>
    <property type="match status" value="1"/>
</dbReference>
<organism evidence="11 12">
    <name type="scientific">Lichtheimia ornata</name>
    <dbReference type="NCBI Taxonomy" id="688661"/>
    <lineage>
        <taxon>Eukaryota</taxon>
        <taxon>Fungi</taxon>
        <taxon>Fungi incertae sedis</taxon>
        <taxon>Mucoromycota</taxon>
        <taxon>Mucoromycotina</taxon>
        <taxon>Mucoromycetes</taxon>
        <taxon>Mucorales</taxon>
        <taxon>Lichtheimiaceae</taxon>
        <taxon>Lichtheimia</taxon>
    </lineage>
</organism>
<dbReference type="PROSITE" id="PS50934">
    <property type="entry name" value="SWIRM"/>
    <property type="match status" value="1"/>
</dbReference>
<comment type="caution">
    <text evidence="11">The sequence shown here is derived from an EMBL/GenBank/DDBJ whole genome shotgun (WGS) entry which is preliminary data.</text>
</comment>
<evidence type="ECO:0000256" key="3">
    <source>
        <dbReference type="ARBA" id="ARBA00022801"/>
    </source>
</evidence>
<dbReference type="PROSITE" id="PS50249">
    <property type="entry name" value="MPN"/>
    <property type="match status" value="1"/>
</dbReference>
<proteinExistence type="predicted"/>
<feature type="compositionally biased region" description="Basic residues" evidence="6">
    <location>
        <begin position="376"/>
        <end position="387"/>
    </location>
</feature>
<dbReference type="InterPro" id="IPR007526">
    <property type="entry name" value="SWIRM"/>
</dbReference>
<protein>
    <recommendedName>
        <fullName evidence="13">Myb-like, SWIRM and MPN domain-containing protein 1</fullName>
    </recommendedName>
</protein>
<evidence type="ECO:0000313" key="11">
    <source>
        <dbReference type="EMBL" id="KAJ8663194.1"/>
    </source>
</evidence>
<dbReference type="GO" id="GO:0008237">
    <property type="term" value="F:metallopeptidase activity"/>
    <property type="evidence" value="ECO:0007669"/>
    <property type="project" value="UniProtKB-KW"/>
</dbReference>
<feature type="compositionally biased region" description="Low complexity" evidence="6">
    <location>
        <begin position="75"/>
        <end position="87"/>
    </location>
</feature>
<dbReference type="InterPro" id="IPR009057">
    <property type="entry name" value="Homeodomain-like_sf"/>
</dbReference>
<feature type="region of interest" description="Disordered" evidence="6">
    <location>
        <begin position="204"/>
        <end position="232"/>
    </location>
</feature>
<keyword evidence="5" id="KW-0482">Metalloprotease</keyword>
<dbReference type="Pfam" id="PF00249">
    <property type="entry name" value="Myb_DNA-binding"/>
    <property type="match status" value="1"/>
</dbReference>
<evidence type="ECO:0000256" key="6">
    <source>
        <dbReference type="SAM" id="MobiDB-lite"/>
    </source>
</evidence>
<evidence type="ECO:0000256" key="2">
    <source>
        <dbReference type="ARBA" id="ARBA00022723"/>
    </source>
</evidence>
<evidence type="ECO:0000256" key="4">
    <source>
        <dbReference type="ARBA" id="ARBA00022833"/>
    </source>
</evidence>
<keyword evidence="2" id="KW-0479">Metal-binding</keyword>
<dbReference type="Gene3D" id="1.10.10.60">
    <property type="entry name" value="Homeodomain-like"/>
    <property type="match status" value="1"/>
</dbReference>
<dbReference type="AlphaFoldDB" id="A0AAD8DHA4"/>
<dbReference type="PROSITE" id="PS51294">
    <property type="entry name" value="HTH_MYB"/>
    <property type="match status" value="1"/>
</dbReference>
<evidence type="ECO:0000259" key="8">
    <source>
        <dbReference type="PROSITE" id="PS50249"/>
    </source>
</evidence>
<feature type="domain" description="SWIRM" evidence="9">
    <location>
        <begin position="226"/>
        <end position="325"/>
    </location>
</feature>
<dbReference type="SUPFAM" id="SSF46689">
    <property type="entry name" value="Homeodomain-like"/>
    <property type="match status" value="2"/>
</dbReference>
<evidence type="ECO:0000256" key="5">
    <source>
        <dbReference type="ARBA" id="ARBA00023049"/>
    </source>
</evidence>
<dbReference type="PANTHER" id="PTHR10410">
    <property type="entry name" value="EUKARYOTIC TRANSLATION INITIATION FACTOR 3 -RELATED"/>
    <property type="match status" value="1"/>
</dbReference>
<keyword evidence="4" id="KW-0862">Zinc</keyword>
<dbReference type="PROSITE" id="PS50090">
    <property type="entry name" value="MYB_LIKE"/>
    <property type="match status" value="1"/>
</dbReference>
<dbReference type="InterPro" id="IPR037518">
    <property type="entry name" value="MPN"/>
</dbReference>
<name>A0AAD8DHA4_9FUNG</name>
<gene>
    <name evidence="11" type="ORF">O0I10_001371</name>
</gene>
<dbReference type="InterPro" id="IPR050242">
    <property type="entry name" value="JAMM_MPN+_peptidase_M67A"/>
</dbReference>
<dbReference type="SUPFAM" id="SSF102712">
    <property type="entry name" value="JAB1/MPN domain"/>
    <property type="match status" value="1"/>
</dbReference>
<evidence type="ECO:0000259" key="10">
    <source>
        <dbReference type="PROSITE" id="PS51294"/>
    </source>
</evidence>
<dbReference type="CDD" id="cd00167">
    <property type="entry name" value="SANT"/>
    <property type="match status" value="1"/>
</dbReference>
<reference evidence="11 12" key="1">
    <citation type="submission" date="2023-03" db="EMBL/GenBank/DDBJ databases">
        <title>Genome sequence of Lichtheimia ornata CBS 291.66.</title>
        <authorList>
            <person name="Mohabir J.T."/>
            <person name="Shea T.P."/>
            <person name="Kurbessoian T."/>
            <person name="Berby B."/>
            <person name="Fontaine J."/>
            <person name="Livny J."/>
            <person name="Gnirke A."/>
            <person name="Stajich J.E."/>
            <person name="Cuomo C.A."/>
        </authorList>
    </citation>
    <scope>NUCLEOTIDE SEQUENCE [LARGE SCALE GENOMIC DNA]</scope>
    <source>
        <strain evidence="11">CBS 291.66</strain>
    </source>
</reference>
<feature type="compositionally biased region" description="Low complexity" evidence="6">
    <location>
        <begin position="168"/>
        <end position="189"/>
    </location>
</feature>
<evidence type="ECO:0000256" key="1">
    <source>
        <dbReference type="ARBA" id="ARBA00022670"/>
    </source>
</evidence>
<dbReference type="GO" id="GO:0010468">
    <property type="term" value="P:regulation of gene expression"/>
    <property type="evidence" value="ECO:0007669"/>
    <property type="project" value="UniProtKB-ARBA"/>
</dbReference>
<dbReference type="Gene3D" id="3.40.140.10">
    <property type="entry name" value="Cytidine Deaminase, domain 2"/>
    <property type="match status" value="1"/>
</dbReference>
<feature type="compositionally biased region" description="Low complexity" evidence="6">
    <location>
        <begin position="208"/>
        <end position="227"/>
    </location>
</feature>
<dbReference type="RefSeq" id="XP_058348106.1">
    <property type="nucleotide sequence ID" value="XM_058481468.1"/>
</dbReference>
<feature type="domain" description="MPN" evidence="8">
    <location>
        <begin position="417"/>
        <end position="555"/>
    </location>
</feature>
<dbReference type="Proteomes" id="UP001234581">
    <property type="component" value="Unassembled WGS sequence"/>
</dbReference>
<dbReference type="GO" id="GO:0046872">
    <property type="term" value="F:metal ion binding"/>
    <property type="evidence" value="ECO:0007669"/>
    <property type="project" value="UniProtKB-KW"/>
</dbReference>
<dbReference type="GeneID" id="83208789"/>
<feature type="region of interest" description="Disordered" evidence="6">
    <location>
        <begin position="346"/>
        <end position="393"/>
    </location>
</feature>
<evidence type="ECO:0008006" key="13">
    <source>
        <dbReference type="Google" id="ProtNLM"/>
    </source>
</evidence>